<dbReference type="EMBL" id="PVNK01000294">
    <property type="protein sequence ID" value="PRP90114.1"/>
    <property type="molecule type" value="Genomic_DNA"/>
</dbReference>
<organism evidence="4 5">
    <name type="scientific">Enhygromyxa salina</name>
    <dbReference type="NCBI Taxonomy" id="215803"/>
    <lineage>
        <taxon>Bacteria</taxon>
        <taxon>Pseudomonadati</taxon>
        <taxon>Myxococcota</taxon>
        <taxon>Polyangia</taxon>
        <taxon>Nannocystales</taxon>
        <taxon>Nannocystaceae</taxon>
        <taxon>Enhygromyxa</taxon>
    </lineage>
</organism>
<feature type="active site" description="Nucleophile" evidence="2">
    <location>
        <position position="44"/>
    </location>
</feature>
<evidence type="ECO:0000256" key="2">
    <source>
        <dbReference type="PROSITE-ProRule" id="PRU01161"/>
    </source>
</evidence>
<dbReference type="Pfam" id="PF01734">
    <property type="entry name" value="Patatin"/>
    <property type="match status" value="1"/>
</dbReference>
<evidence type="ECO:0000256" key="1">
    <source>
        <dbReference type="ARBA" id="ARBA00023098"/>
    </source>
</evidence>
<keyword evidence="2" id="KW-0442">Lipid degradation</keyword>
<feature type="short sequence motif" description="GXSXG" evidence="2">
    <location>
        <begin position="42"/>
        <end position="46"/>
    </location>
</feature>
<keyword evidence="1 2" id="KW-0443">Lipid metabolism</keyword>
<protein>
    <submittedName>
        <fullName evidence="4">Patatin-like phospholipase</fullName>
    </submittedName>
</protein>
<dbReference type="GO" id="GO:0016787">
    <property type="term" value="F:hydrolase activity"/>
    <property type="evidence" value="ECO:0007669"/>
    <property type="project" value="UniProtKB-UniRule"/>
</dbReference>
<comment type="caution">
    <text evidence="2">Lacks conserved residue(s) required for the propagation of feature annotation.</text>
</comment>
<dbReference type="PROSITE" id="PS51635">
    <property type="entry name" value="PNPLA"/>
    <property type="match status" value="1"/>
</dbReference>
<feature type="active site" description="Proton acceptor" evidence="2">
    <location>
        <position position="201"/>
    </location>
</feature>
<feature type="short sequence motif" description="DGA/G" evidence="2">
    <location>
        <begin position="201"/>
        <end position="203"/>
    </location>
</feature>
<comment type="caution">
    <text evidence="4">The sequence shown here is derived from an EMBL/GenBank/DDBJ whole genome shotgun (WGS) entry which is preliminary data.</text>
</comment>
<dbReference type="RefSeq" id="WP_106395921.1">
    <property type="nucleotide sequence ID" value="NZ_PVNK01000294.1"/>
</dbReference>
<proteinExistence type="predicted"/>
<dbReference type="GO" id="GO:0016042">
    <property type="term" value="P:lipid catabolic process"/>
    <property type="evidence" value="ECO:0007669"/>
    <property type="project" value="UniProtKB-UniRule"/>
</dbReference>
<name>A0A2S9XB83_9BACT</name>
<sequence>MADEPSSGLSVVLAGGGCKTFWGMGVLRALDDLLPPVQDWAGTSAGAVMCLVRVSGRVDECYEYFLDVTANNPRNFYPGRVFGGGPVFPHDSIVRRTLRFIMADGGFAAIRRAEPVHILMSYLTAGRPALRTGLAALRNFERRARAGRLHGPLKPPPGLGAQIVRSTDAMDPDQLLDWVVRSSSTPPVTPLLHRGGRRYLDGALIDNAPIRALPEAARRGRILVLLSSPSKVARRWLRLPEGGRVLYLAPADELPVSTWDYTSPDNIAATYELGQRDGELLRQRVVSLLEG</sequence>
<evidence type="ECO:0000313" key="5">
    <source>
        <dbReference type="Proteomes" id="UP000237968"/>
    </source>
</evidence>
<dbReference type="AlphaFoldDB" id="A0A2S9XB83"/>
<gene>
    <name evidence="4" type="ORF">ENSA5_67870</name>
</gene>
<dbReference type="SUPFAM" id="SSF52151">
    <property type="entry name" value="FabD/lysophospholipase-like"/>
    <property type="match status" value="1"/>
</dbReference>
<dbReference type="Gene3D" id="3.40.1090.10">
    <property type="entry name" value="Cytosolic phospholipase A2 catalytic domain"/>
    <property type="match status" value="1"/>
</dbReference>
<feature type="domain" description="PNPLA" evidence="3">
    <location>
        <begin position="11"/>
        <end position="214"/>
    </location>
</feature>
<dbReference type="InterPro" id="IPR016035">
    <property type="entry name" value="Acyl_Trfase/lysoPLipase"/>
</dbReference>
<evidence type="ECO:0000313" key="4">
    <source>
        <dbReference type="EMBL" id="PRP90114.1"/>
    </source>
</evidence>
<keyword evidence="5" id="KW-1185">Reference proteome</keyword>
<evidence type="ECO:0000259" key="3">
    <source>
        <dbReference type="PROSITE" id="PS51635"/>
    </source>
</evidence>
<dbReference type="Proteomes" id="UP000237968">
    <property type="component" value="Unassembled WGS sequence"/>
</dbReference>
<reference evidence="4 5" key="1">
    <citation type="submission" date="2018-03" db="EMBL/GenBank/DDBJ databases">
        <title>Draft Genome Sequences of the Obligatory Marine Myxobacteria Enhygromyxa salina SWB005.</title>
        <authorList>
            <person name="Poehlein A."/>
            <person name="Moghaddam J.A."/>
            <person name="Harms H."/>
            <person name="Alanjari M."/>
            <person name="Koenig G.M."/>
            <person name="Daniel R."/>
            <person name="Schaeberle T.F."/>
        </authorList>
    </citation>
    <scope>NUCLEOTIDE SEQUENCE [LARGE SCALE GENOMIC DNA]</scope>
    <source>
        <strain evidence="4 5">SWB005</strain>
    </source>
</reference>
<dbReference type="InterPro" id="IPR002641">
    <property type="entry name" value="PNPLA_dom"/>
</dbReference>
<dbReference type="OrthoDB" id="5508529at2"/>
<keyword evidence="2" id="KW-0378">Hydrolase</keyword>
<accession>A0A2S9XB83</accession>